<dbReference type="CDD" id="cd03894">
    <property type="entry name" value="M20_ArgE"/>
    <property type="match status" value="1"/>
</dbReference>
<keyword evidence="5" id="KW-0028">Amino-acid biosynthesis</keyword>
<comment type="cofactor">
    <cofactor evidence="1">
        <name>Zn(2+)</name>
        <dbReference type="ChEBI" id="CHEBI:29105"/>
    </cofactor>
</comment>
<dbReference type="SUPFAM" id="SSF53187">
    <property type="entry name" value="Zn-dependent exopeptidases"/>
    <property type="match status" value="1"/>
</dbReference>
<dbReference type="GO" id="GO:0006526">
    <property type="term" value="P:L-arginine biosynthetic process"/>
    <property type="evidence" value="ECO:0007669"/>
    <property type="project" value="UniProtKB-KW"/>
</dbReference>
<evidence type="ECO:0000256" key="8">
    <source>
        <dbReference type="ARBA" id="ARBA00022833"/>
    </source>
</evidence>
<dbReference type="InterPro" id="IPR050072">
    <property type="entry name" value="Peptidase_M20A"/>
</dbReference>
<keyword evidence="7 11" id="KW-0378">Hydrolase</keyword>
<dbReference type="PANTHER" id="PTHR43808">
    <property type="entry name" value="ACETYLORNITHINE DEACETYLASE"/>
    <property type="match status" value="1"/>
</dbReference>
<evidence type="ECO:0000256" key="4">
    <source>
        <dbReference type="ARBA" id="ARBA00022571"/>
    </source>
</evidence>
<dbReference type="EMBL" id="RQXX01000003">
    <property type="protein sequence ID" value="RVV97704.1"/>
    <property type="molecule type" value="Genomic_DNA"/>
</dbReference>
<dbReference type="EC" id="3.5.1.16" evidence="11"/>
<feature type="domain" description="Peptidase M20 dimerisation" evidence="10">
    <location>
        <begin position="187"/>
        <end position="292"/>
    </location>
</feature>
<keyword evidence="9" id="KW-0170">Cobalt</keyword>
<dbReference type="Pfam" id="PF07687">
    <property type="entry name" value="M20_dimer"/>
    <property type="match status" value="1"/>
</dbReference>
<dbReference type="InterPro" id="IPR010169">
    <property type="entry name" value="AcOrn-deacetyl"/>
</dbReference>
<dbReference type="InterPro" id="IPR036264">
    <property type="entry name" value="Bact_exopeptidase_dim_dom"/>
</dbReference>
<dbReference type="GO" id="GO:0008777">
    <property type="term" value="F:acetylornithine deacetylase activity"/>
    <property type="evidence" value="ECO:0007669"/>
    <property type="project" value="UniProtKB-EC"/>
</dbReference>
<dbReference type="NCBIfam" id="TIGR01892">
    <property type="entry name" value="AcOrn-deacetyl"/>
    <property type="match status" value="1"/>
</dbReference>
<evidence type="ECO:0000256" key="2">
    <source>
        <dbReference type="ARBA" id="ARBA00005691"/>
    </source>
</evidence>
<evidence type="ECO:0000259" key="10">
    <source>
        <dbReference type="Pfam" id="PF07687"/>
    </source>
</evidence>
<evidence type="ECO:0000256" key="3">
    <source>
        <dbReference type="ARBA" id="ARBA00022490"/>
    </source>
</evidence>
<dbReference type="PROSITE" id="PS00759">
    <property type="entry name" value="ARGE_DAPE_CPG2_2"/>
    <property type="match status" value="1"/>
</dbReference>
<proteinExistence type="inferred from homology"/>
<name>A0A438AG87_9RHOB</name>
<dbReference type="NCBIfam" id="NF005710">
    <property type="entry name" value="PRK07522.1"/>
    <property type="match status" value="1"/>
</dbReference>
<dbReference type="PANTHER" id="PTHR43808:SF31">
    <property type="entry name" value="N-ACETYL-L-CITRULLINE DEACETYLASE"/>
    <property type="match status" value="1"/>
</dbReference>
<evidence type="ECO:0000256" key="9">
    <source>
        <dbReference type="ARBA" id="ARBA00023285"/>
    </source>
</evidence>
<dbReference type="AlphaFoldDB" id="A0A438AG87"/>
<evidence type="ECO:0000313" key="11">
    <source>
        <dbReference type="EMBL" id="RVV97704.1"/>
    </source>
</evidence>
<evidence type="ECO:0000256" key="5">
    <source>
        <dbReference type="ARBA" id="ARBA00022605"/>
    </source>
</evidence>
<dbReference type="OrthoDB" id="9809784at2"/>
<evidence type="ECO:0000313" key="12">
    <source>
        <dbReference type="Proteomes" id="UP000285908"/>
    </source>
</evidence>
<keyword evidence="3" id="KW-0963">Cytoplasm</keyword>
<keyword evidence="6" id="KW-0479">Metal-binding</keyword>
<dbReference type="InterPro" id="IPR011650">
    <property type="entry name" value="Peptidase_M20_dimer"/>
</dbReference>
<comment type="similarity">
    <text evidence="2">Belongs to the peptidase M20A family. ArgE subfamily.</text>
</comment>
<dbReference type="InterPro" id="IPR002933">
    <property type="entry name" value="Peptidase_M20"/>
</dbReference>
<dbReference type="GO" id="GO:0046872">
    <property type="term" value="F:metal ion binding"/>
    <property type="evidence" value="ECO:0007669"/>
    <property type="project" value="UniProtKB-KW"/>
</dbReference>
<protein>
    <submittedName>
        <fullName evidence="11">Acetylornithine deacetylase</fullName>
        <ecNumber evidence="11">3.5.1.16</ecNumber>
    </submittedName>
</protein>
<keyword evidence="4" id="KW-0055">Arginine biosynthesis</keyword>
<accession>A0A438AG87</accession>
<dbReference type="Gene3D" id="3.40.630.10">
    <property type="entry name" value="Zn peptidases"/>
    <property type="match status" value="1"/>
</dbReference>
<organism evidence="11 12">
    <name type="scientific">Mesobaculum littorinae</name>
    <dbReference type="NCBI Taxonomy" id="2486419"/>
    <lineage>
        <taxon>Bacteria</taxon>
        <taxon>Pseudomonadati</taxon>
        <taxon>Pseudomonadota</taxon>
        <taxon>Alphaproteobacteria</taxon>
        <taxon>Rhodobacterales</taxon>
        <taxon>Roseobacteraceae</taxon>
        <taxon>Mesobaculum</taxon>
    </lineage>
</organism>
<evidence type="ECO:0000256" key="6">
    <source>
        <dbReference type="ARBA" id="ARBA00022723"/>
    </source>
</evidence>
<dbReference type="Proteomes" id="UP000285908">
    <property type="component" value="Unassembled WGS sequence"/>
</dbReference>
<keyword evidence="8" id="KW-0862">Zinc</keyword>
<evidence type="ECO:0000256" key="7">
    <source>
        <dbReference type="ARBA" id="ARBA00022801"/>
    </source>
</evidence>
<comment type="caution">
    <text evidence="11">The sequence shown here is derived from an EMBL/GenBank/DDBJ whole genome shotgun (WGS) entry which is preliminary data.</text>
</comment>
<keyword evidence="12" id="KW-1185">Reference proteome</keyword>
<gene>
    <name evidence="11" type="primary">argE</name>
    <name evidence="11" type="ORF">EKE94_09380</name>
</gene>
<dbReference type="Gene3D" id="3.30.70.360">
    <property type="match status" value="1"/>
</dbReference>
<dbReference type="Pfam" id="PF01546">
    <property type="entry name" value="Peptidase_M20"/>
    <property type="match status" value="1"/>
</dbReference>
<reference evidence="11 12" key="1">
    <citation type="submission" date="2018-11" db="EMBL/GenBank/DDBJ databases">
        <title>Mesobaculum littorinae gen. nov., sp. nov., isolated from Littorina scabra that represents a novel genus of the order Rhodobacteraceae.</title>
        <authorList>
            <person name="Li F."/>
        </authorList>
    </citation>
    <scope>NUCLEOTIDE SEQUENCE [LARGE SCALE GENOMIC DNA]</scope>
    <source>
        <strain evidence="11 12">M0103</strain>
    </source>
</reference>
<dbReference type="RefSeq" id="WP_127906369.1">
    <property type="nucleotide sequence ID" value="NZ_RQXX01000003.1"/>
</dbReference>
<evidence type="ECO:0000256" key="1">
    <source>
        <dbReference type="ARBA" id="ARBA00001947"/>
    </source>
</evidence>
<dbReference type="InterPro" id="IPR001261">
    <property type="entry name" value="ArgE/DapE_CS"/>
</dbReference>
<sequence length="384" mass="39911">MSNRAGDETGAEAGRRQADAERILADLVGFPTVVGHPNGDLMSYVADMLSTAGVSCRVLMGPEGDRANLFATIGDPSVPGYVLSGHVDVVPADEPGWKGDPFLLRRVEERLIGRGACDMKGFVAAVLSALPDLAAMPLSAPVHIALSYDEEAGCRGVPHLIAALPQLCAPPLGCIIGEPTGLHPVLAHKGKAALRVRAQGRGGHSARPDLGDNAIHRLIPVLSAAVARATEVQTGPLDDRFAPPWSSLQVGTVSGGQALNIIPDAAEARIEARAIAGVDPAALLQPVVAAARDCEVEWLSSYPALDLPPDAPLARLATELGGRRPHAAVSFGTEAGLFQAAGLPAIVCGPGDIARAHLPEEYLRRDELAAARDLVLALGRHLSH</sequence>
<dbReference type="SUPFAM" id="SSF55031">
    <property type="entry name" value="Bacterial exopeptidase dimerisation domain"/>
    <property type="match status" value="1"/>
</dbReference>